<dbReference type="SUPFAM" id="SSF47473">
    <property type="entry name" value="EF-hand"/>
    <property type="match status" value="1"/>
</dbReference>
<evidence type="ECO:0000256" key="3">
    <source>
        <dbReference type="SAM" id="MobiDB-lite"/>
    </source>
</evidence>
<dbReference type="PANTHER" id="PTHR10827:SF98">
    <property type="entry name" value="45 KDA CALCIUM-BINDING PROTEIN"/>
    <property type="match status" value="1"/>
</dbReference>
<feature type="domain" description="EF-hand" evidence="5">
    <location>
        <begin position="34"/>
        <end position="69"/>
    </location>
</feature>
<feature type="chain" id="PRO_5037934304" evidence="4">
    <location>
        <begin position="20"/>
        <end position="259"/>
    </location>
</feature>
<comment type="caution">
    <text evidence="6">The sequence shown here is derived from an EMBL/GenBank/DDBJ whole genome shotgun (WGS) entry which is preliminary data.</text>
</comment>
<evidence type="ECO:0000256" key="1">
    <source>
        <dbReference type="ARBA" id="ARBA00022723"/>
    </source>
</evidence>
<evidence type="ECO:0000259" key="5">
    <source>
        <dbReference type="PROSITE" id="PS50222"/>
    </source>
</evidence>
<feature type="region of interest" description="Disordered" evidence="3">
    <location>
        <begin position="142"/>
        <end position="166"/>
    </location>
</feature>
<keyword evidence="4" id="KW-0732">Signal</keyword>
<sequence>MKTILLSTTLLALTAAASAEGDPRHKHHPQPDSPQKDFVHQFLSKYDTNQDGVLSQEEFAANPKLEKASPEQREALFNRIDKNDDGMLQPNELHPPKSHRRDRRPKWLERGPVDYDTFARQERVQKLPEEKRRALFERLDRNKDGLLSREDMPDHDRRAHGPDRKEIFRKMDQNEDGGLDFTEFFAAPLIKKLGEDAAEDRFEALDQDGDLSLSPPEFFAEWDKRSESRGEGKPPRDGDKKGRPPHQRDGERPDKKKES</sequence>
<evidence type="ECO:0000256" key="2">
    <source>
        <dbReference type="ARBA" id="ARBA00022737"/>
    </source>
</evidence>
<dbReference type="EMBL" id="JAENIO010000037">
    <property type="protein sequence ID" value="MBK1834982.1"/>
    <property type="molecule type" value="Genomic_DNA"/>
</dbReference>
<dbReference type="AlphaFoldDB" id="A0A934RNC9"/>
<dbReference type="PANTHER" id="PTHR10827">
    <property type="entry name" value="RETICULOCALBIN"/>
    <property type="match status" value="1"/>
</dbReference>
<dbReference type="PROSITE" id="PS50222">
    <property type="entry name" value="EF_HAND_2"/>
    <property type="match status" value="2"/>
</dbReference>
<keyword evidence="1" id="KW-0479">Metal-binding</keyword>
<reference evidence="6" key="1">
    <citation type="submission" date="2021-01" db="EMBL/GenBank/DDBJ databases">
        <title>Modified the classification status of verrucomicrobia.</title>
        <authorList>
            <person name="Feng X."/>
        </authorList>
    </citation>
    <scope>NUCLEOTIDE SEQUENCE</scope>
    <source>
        <strain evidence="6">KCTC 12986</strain>
    </source>
</reference>
<dbReference type="Pfam" id="PF13499">
    <property type="entry name" value="EF-hand_7"/>
    <property type="match status" value="1"/>
</dbReference>
<dbReference type="Pfam" id="PF13202">
    <property type="entry name" value="EF-hand_5"/>
    <property type="match status" value="2"/>
</dbReference>
<dbReference type="RefSeq" id="WP_200392415.1">
    <property type="nucleotide sequence ID" value="NZ_JAENIO010000037.1"/>
</dbReference>
<organism evidence="6 7">
    <name type="scientific">Roseibacillus ishigakijimensis</name>
    <dbReference type="NCBI Taxonomy" id="454146"/>
    <lineage>
        <taxon>Bacteria</taxon>
        <taxon>Pseudomonadati</taxon>
        <taxon>Verrucomicrobiota</taxon>
        <taxon>Verrucomicrobiia</taxon>
        <taxon>Verrucomicrobiales</taxon>
        <taxon>Verrucomicrobiaceae</taxon>
        <taxon>Roseibacillus</taxon>
    </lineage>
</organism>
<feature type="region of interest" description="Disordered" evidence="3">
    <location>
        <begin position="77"/>
        <end position="108"/>
    </location>
</feature>
<keyword evidence="7" id="KW-1185">Reference proteome</keyword>
<feature type="domain" description="EF-hand" evidence="5">
    <location>
        <begin position="159"/>
        <end position="194"/>
    </location>
</feature>
<dbReference type="Proteomes" id="UP000604083">
    <property type="component" value="Unassembled WGS sequence"/>
</dbReference>
<feature type="region of interest" description="Disordered" evidence="3">
    <location>
        <begin position="17"/>
        <end position="37"/>
    </location>
</feature>
<keyword evidence="2" id="KW-0677">Repeat</keyword>
<feature type="compositionally biased region" description="Basic and acidic residues" evidence="3">
    <location>
        <begin position="221"/>
        <end position="259"/>
    </location>
</feature>
<dbReference type="GO" id="GO:0005509">
    <property type="term" value="F:calcium ion binding"/>
    <property type="evidence" value="ECO:0007669"/>
    <property type="project" value="InterPro"/>
</dbReference>
<evidence type="ECO:0000256" key="4">
    <source>
        <dbReference type="SAM" id="SignalP"/>
    </source>
</evidence>
<gene>
    <name evidence="6" type="ORF">JIN78_13005</name>
</gene>
<protein>
    <submittedName>
        <fullName evidence="6">EF-hand domain-containing protein</fullName>
    </submittedName>
</protein>
<dbReference type="InterPro" id="IPR018247">
    <property type="entry name" value="EF_Hand_1_Ca_BS"/>
</dbReference>
<evidence type="ECO:0000313" key="7">
    <source>
        <dbReference type="Proteomes" id="UP000604083"/>
    </source>
</evidence>
<feature type="region of interest" description="Disordered" evidence="3">
    <location>
        <begin position="201"/>
        <end position="259"/>
    </location>
</feature>
<feature type="signal peptide" evidence="4">
    <location>
        <begin position="1"/>
        <end position="19"/>
    </location>
</feature>
<dbReference type="InterPro" id="IPR002048">
    <property type="entry name" value="EF_hand_dom"/>
</dbReference>
<evidence type="ECO:0000313" key="6">
    <source>
        <dbReference type="EMBL" id="MBK1834982.1"/>
    </source>
</evidence>
<dbReference type="InterPro" id="IPR011992">
    <property type="entry name" value="EF-hand-dom_pair"/>
</dbReference>
<dbReference type="PROSITE" id="PS00018">
    <property type="entry name" value="EF_HAND_1"/>
    <property type="match status" value="2"/>
</dbReference>
<dbReference type="Gene3D" id="1.10.238.10">
    <property type="entry name" value="EF-hand"/>
    <property type="match status" value="3"/>
</dbReference>
<accession>A0A934RNC9</accession>
<proteinExistence type="predicted"/>
<name>A0A934RNC9_9BACT</name>